<keyword evidence="3" id="KW-1185">Reference proteome</keyword>
<evidence type="ECO:0000313" key="2">
    <source>
        <dbReference type="EMBL" id="SBW18650.1"/>
    </source>
</evidence>
<feature type="region of interest" description="Disordered" evidence="1">
    <location>
        <begin position="34"/>
        <end position="86"/>
    </location>
</feature>
<feature type="compositionally biased region" description="Pro residues" evidence="1">
    <location>
        <begin position="51"/>
        <end position="62"/>
    </location>
</feature>
<evidence type="ECO:0000256" key="1">
    <source>
        <dbReference type="SAM" id="MobiDB-lite"/>
    </source>
</evidence>
<name>A0A1C3NU75_9ACTN</name>
<feature type="region of interest" description="Disordered" evidence="1">
    <location>
        <begin position="98"/>
        <end position="117"/>
    </location>
</feature>
<dbReference type="AlphaFoldDB" id="A0A1C3NU75"/>
<organism evidence="2 3">
    <name type="scientific">Candidatus Protofrankia californiensis</name>
    <dbReference type="NCBI Taxonomy" id="1839754"/>
    <lineage>
        <taxon>Bacteria</taxon>
        <taxon>Bacillati</taxon>
        <taxon>Actinomycetota</taxon>
        <taxon>Actinomycetes</taxon>
        <taxon>Frankiales</taxon>
        <taxon>Frankiaceae</taxon>
        <taxon>Protofrankia</taxon>
    </lineage>
</organism>
<sequence length="339" mass="34956">MALRDRGRDILGSVAISAVPALARDPYAFTTCAQNPHPGCELGAGQGAEPAAPPGQEAPPAPDHGTSSPGGGTRTRPPGDTSLDPSELARCSYVRSAFQPPSDETQPVLFQTTPHHDGPHIVTALGHPGGLHVQPAATVPNGQPGAWYVYQCQTQGVRDAVYRPPVWIADGQGGPAAAAPDPAALAEQARSQLRLQRPAIGLSPTGRQLIRLPTWMWLDPAGWNPASATAAAAGVSVTATAVPVGVVWTMGDGFEVRCAGHGTPYRADVDPKASSPDCGHTYQRVSEDQPGGRFAVTATVTWNVTWAGASQTGVFDGLTTVSTVQVEVISIPALITGGG</sequence>
<evidence type="ECO:0008006" key="4">
    <source>
        <dbReference type="Google" id="ProtNLM"/>
    </source>
</evidence>
<dbReference type="Proteomes" id="UP000199013">
    <property type="component" value="Unassembled WGS sequence"/>
</dbReference>
<feature type="compositionally biased region" description="Polar residues" evidence="1">
    <location>
        <begin position="102"/>
        <end position="113"/>
    </location>
</feature>
<evidence type="ECO:0000313" key="3">
    <source>
        <dbReference type="Proteomes" id="UP000199013"/>
    </source>
</evidence>
<dbReference type="EMBL" id="FLUV01000301">
    <property type="protein sequence ID" value="SBW18650.1"/>
    <property type="molecule type" value="Genomic_DNA"/>
</dbReference>
<reference evidence="3" key="1">
    <citation type="submission" date="2016-02" db="EMBL/GenBank/DDBJ databases">
        <authorList>
            <person name="Wibberg D."/>
        </authorList>
    </citation>
    <scope>NUCLEOTIDE SEQUENCE [LARGE SCALE GENOMIC DNA]</scope>
</reference>
<accession>A0A1C3NU75</accession>
<gene>
    <name evidence="2" type="ORF">FDG2_0755</name>
</gene>
<proteinExistence type="predicted"/>
<protein>
    <recommendedName>
        <fullName evidence="4">ATP/GTP-binding protein</fullName>
    </recommendedName>
</protein>